<keyword evidence="1" id="KW-0472">Membrane</keyword>
<name>A0A1I5R5M3_9FIRM</name>
<feature type="transmembrane region" description="Helical" evidence="1">
    <location>
        <begin position="85"/>
        <end position="105"/>
    </location>
</feature>
<dbReference type="AlphaFoldDB" id="A0A1I5R5M3"/>
<keyword evidence="3" id="KW-1185">Reference proteome</keyword>
<keyword evidence="1" id="KW-1133">Transmembrane helix</keyword>
<organism evidence="2 3">
    <name type="scientific">Butyrivibrio proteoclasticus</name>
    <dbReference type="NCBI Taxonomy" id="43305"/>
    <lineage>
        <taxon>Bacteria</taxon>
        <taxon>Bacillati</taxon>
        <taxon>Bacillota</taxon>
        <taxon>Clostridia</taxon>
        <taxon>Lachnospirales</taxon>
        <taxon>Lachnospiraceae</taxon>
        <taxon>Butyrivibrio</taxon>
    </lineage>
</organism>
<feature type="transmembrane region" description="Helical" evidence="1">
    <location>
        <begin position="52"/>
        <end position="78"/>
    </location>
</feature>
<reference evidence="3" key="1">
    <citation type="submission" date="2016-10" db="EMBL/GenBank/DDBJ databases">
        <authorList>
            <person name="Varghese N."/>
            <person name="Submissions S."/>
        </authorList>
    </citation>
    <scope>NUCLEOTIDE SEQUENCE [LARGE SCALE GENOMIC DNA]</scope>
    <source>
        <strain evidence="3">P18</strain>
    </source>
</reference>
<keyword evidence="1" id="KW-0812">Transmembrane</keyword>
<dbReference type="RefSeq" id="WP_074884223.1">
    <property type="nucleotide sequence ID" value="NZ_FOXO01000003.1"/>
</dbReference>
<protein>
    <submittedName>
        <fullName evidence="2">Uncharacterized protein</fullName>
    </submittedName>
</protein>
<dbReference type="EMBL" id="FOXO01000003">
    <property type="protein sequence ID" value="SFP53637.1"/>
    <property type="molecule type" value="Genomic_DNA"/>
</dbReference>
<dbReference type="OrthoDB" id="9895181at2"/>
<feature type="transmembrane region" description="Helical" evidence="1">
    <location>
        <begin position="111"/>
        <end position="133"/>
    </location>
</feature>
<evidence type="ECO:0000313" key="2">
    <source>
        <dbReference type="EMBL" id="SFP53637.1"/>
    </source>
</evidence>
<gene>
    <name evidence="2" type="ORF">SAMN04487928_103131</name>
</gene>
<dbReference type="Proteomes" id="UP000182624">
    <property type="component" value="Unassembled WGS sequence"/>
</dbReference>
<accession>A0A1I5R5M3</accession>
<evidence type="ECO:0000313" key="3">
    <source>
        <dbReference type="Proteomes" id="UP000182624"/>
    </source>
</evidence>
<proteinExistence type="predicted"/>
<feature type="transmembrane region" description="Helical" evidence="1">
    <location>
        <begin position="12"/>
        <end position="40"/>
    </location>
</feature>
<evidence type="ECO:0000256" key="1">
    <source>
        <dbReference type="SAM" id="Phobius"/>
    </source>
</evidence>
<sequence>MKTIVRIREINDITLAFMMLGLAETVFGAAMLGAGLWSYIREIFLTNIMVDAVIHGSALVLNGSLLVILCLMSTLFAVSKAKVNILFSLSSLSIAIVLIGFIRGLCIGDNGFGLIFSVIELMICGIVHFVLFTTKRYLGRRSKTANYSWSNEMVLKKVG</sequence>